<accession>A0A9W8LPR6</accession>
<dbReference type="Gene3D" id="3.10.129.10">
    <property type="entry name" value="Hotdog Thioesterase"/>
    <property type="match status" value="1"/>
</dbReference>
<dbReference type="AlphaFoldDB" id="A0A9W8LPR6"/>
<evidence type="ECO:0000313" key="2">
    <source>
        <dbReference type="Proteomes" id="UP001140172"/>
    </source>
</evidence>
<name>A0A9W8LPR6_9FUNG</name>
<dbReference type="SUPFAM" id="SSF54637">
    <property type="entry name" value="Thioesterase/thiol ester dehydrase-isomerase"/>
    <property type="match status" value="1"/>
</dbReference>
<proteinExistence type="predicted"/>
<gene>
    <name evidence="1" type="ORF">GGI15_000233</name>
</gene>
<dbReference type="Proteomes" id="UP001140172">
    <property type="component" value="Unassembled WGS sequence"/>
</dbReference>
<dbReference type="GO" id="GO:0005739">
    <property type="term" value="C:mitochondrion"/>
    <property type="evidence" value="ECO:0007669"/>
    <property type="project" value="TreeGrafter"/>
</dbReference>
<dbReference type="PANTHER" id="PTHR28152">
    <property type="entry name" value="HYDROXYACYL-THIOESTER DEHYDRATASE TYPE 2, MITOCHONDRIAL"/>
    <property type="match status" value="1"/>
</dbReference>
<dbReference type="GO" id="GO:0019171">
    <property type="term" value="F:(3R)-hydroxyacyl-[acyl-carrier-protein] dehydratase activity"/>
    <property type="evidence" value="ECO:0007669"/>
    <property type="project" value="TreeGrafter"/>
</dbReference>
<organism evidence="1 2">
    <name type="scientific">Coemansia interrupta</name>
    <dbReference type="NCBI Taxonomy" id="1126814"/>
    <lineage>
        <taxon>Eukaryota</taxon>
        <taxon>Fungi</taxon>
        <taxon>Fungi incertae sedis</taxon>
        <taxon>Zoopagomycota</taxon>
        <taxon>Kickxellomycotina</taxon>
        <taxon>Kickxellomycetes</taxon>
        <taxon>Kickxellales</taxon>
        <taxon>Kickxellaceae</taxon>
        <taxon>Coemansia</taxon>
    </lineage>
</organism>
<reference evidence="1" key="1">
    <citation type="submission" date="2022-07" db="EMBL/GenBank/DDBJ databases">
        <title>Phylogenomic reconstructions and comparative analyses of Kickxellomycotina fungi.</title>
        <authorList>
            <person name="Reynolds N.K."/>
            <person name="Stajich J.E."/>
            <person name="Barry K."/>
            <person name="Grigoriev I.V."/>
            <person name="Crous P."/>
            <person name="Smith M.E."/>
        </authorList>
    </citation>
    <scope>NUCLEOTIDE SEQUENCE</scope>
    <source>
        <strain evidence="1">BCRC 34489</strain>
    </source>
</reference>
<comment type="caution">
    <text evidence="1">The sequence shown here is derived from an EMBL/GenBank/DDBJ whole genome shotgun (WGS) entry which is preliminary data.</text>
</comment>
<dbReference type="OrthoDB" id="3257538at2759"/>
<dbReference type="InterPro" id="IPR052741">
    <property type="entry name" value="Mitochondrial_HTD2"/>
</dbReference>
<dbReference type="InterPro" id="IPR029069">
    <property type="entry name" value="HotDog_dom_sf"/>
</dbReference>
<sequence>MLGQPFVLNSHARRLNSTIAEELDAVRKWRGDAVGASTVLWDRMDPRQITLLDQTIRPYLPASYPRLPRDSQVSDIAEGSAMPPGAHLVYFPSPSNEFELSPDGYLADEAPPKPFEQRVWAGGLMEFNPANPLRVGDLTSQTKRVENVTIKERAGADPLVLVKLALQMNNSRGACATEYRNLAYMKPIDLGRRIVKHNRQPDFIHRMTPSEILLFRYSALSWNSHRIHYDSVYACQIEHHPGLLVHGPLTCTLLLQFLHGNMPEKMALRSFDYRAISPMYCQQELHLNGRWLQATQPEQDQPAADGTRRCELWATNNEGGIAMKGVATLVPLF</sequence>
<evidence type="ECO:0000313" key="1">
    <source>
        <dbReference type="EMBL" id="KAJ2788058.1"/>
    </source>
</evidence>
<dbReference type="EMBL" id="JANBUM010000005">
    <property type="protein sequence ID" value="KAJ2788058.1"/>
    <property type="molecule type" value="Genomic_DNA"/>
</dbReference>
<dbReference type="PANTHER" id="PTHR28152:SF1">
    <property type="entry name" value="HYDROXYACYL-THIOESTER DEHYDRATASE TYPE 2, MITOCHONDRIAL"/>
    <property type="match status" value="1"/>
</dbReference>
<keyword evidence="2" id="KW-1185">Reference proteome</keyword>
<protein>
    <submittedName>
        <fullName evidence="1">Uncharacterized protein</fullName>
    </submittedName>
</protein>